<keyword evidence="3" id="KW-1185">Reference proteome</keyword>
<feature type="coiled-coil region" evidence="1">
    <location>
        <begin position="99"/>
        <end position="126"/>
    </location>
</feature>
<dbReference type="OrthoDB" id="6780876at2759"/>
<protein>
    <submittedName>
        <fullName evidence="2">Uncharacterized protein</fullName>
    </submittedName>
</protein>
<dbReference type="KEGG" id="lgi:LOTGIDRAFT_155205"/>
<name>V3ZN14_LOTGI</name>
<dbReference type="GeneID" id="20236635"/>
<dbReference type="RefSeq" id="XP_009063947.1">
    <property type="nucleotide sequence ID" value="XM_009065699.1"/>
</dbReference>
<dbReference type="HOGENOM" id="CLU_023431_0_2_1"/>
<dbReference type="CTD" id="20236635"/>
<evidence type="ECO:0000313" key="2">
    <source>
        <dbReference type="EMBL" id="ESO85712.1"/>
    </source>
</evidence>
<keyword evidence="1" id="KW-0175">Coiled coil</keyword>
<evidence type="ECO:0000256" key="1">
    <source>
        <dbReference type="SAM" id="Coils"/>
    </source>
</evidence>
<evidence type="ECO:0000313" key="3">
    <source>
        <dbReference type="Proteomes" id="UP000030746"/>
    </source>
</evidence>
<organism evidence="2 3">
    <name type="scientific">Lottia gigantea</name>
    <name type="common">Giant owl limpet</name>
    <dbReference type="NCBI Taxonomy" id="225164"/>
    <lineage>
        <taxon>Eukaryota</taxon>
        <taxon>Metazoa</taxon>
        <taxon>Spiralia</taxon>
        <taxon>Lophotrochozoa</taxon>
        <taxon>Mollusca</taxon>
        <taxon>Gastropoda</taxon>
        <taxon>Patellogastropoda</taxon>
        <taxon>Lottioidea</taxon>
        <taxon>Lottiidae</taxon>
        <taxon>Lottia</taxon>
    </lineage>
</organism>
<accession>V3ZN14</accession>
<reference evidence="2 3" key="1">
    <citation type="journal article" date="2013" name="Nature">
        <title>Insights into bilaterian evolution from three spiralian genomes.</title>
        <authorList>
            <person name="Simakov O."/>
            <person name="Marletaz F."/>
            <person name="Cho S.J."/>
            <person name="Edsinger-Gonzales E."/>
            <person name="Havlak P."/>
            <person name="Hellsten U."/>
            <person name="Kuo D.H."/>
            <person name="Larsson T."/>
            <person name="Lv J."/>
            <person name="Arendt D."/>
            <person name="Savage R."/>
            <person name="Osoegawa K."/>
            <person name="de Jong P."/>
            <person name="Grimwood J."/>
            <person name="Chapman J.A."/>
            <person name="Shapiro H."/>
            <person name="Aerts A."/>
            <person name="Otillar R.P."/>
            <person name="Terry A.Y."/>
            <person name="Boore J.L."/>
            <person name="Grigoriev I.V."/>
            <person name="Lindberg D.R."/>
            <person name="Seaver E.C."/>
            <person name="Weisblat D.A."/>
            <person name="Putnam N.H."/>
            <person name="Rokhsar D.S."/>
        </authorList>
    </citation>
    <scope>NUCLEOTIDE SEQUENCE [LARGE SCALE GENOMIC DNA]</scope>
</reference>
<proteinExistence type="predicted"/>
<dbReference type="EMBL" id="KB203274">
    <property type="protein sequence ID" value="ESO85712.1"/>
    <property type="molecule type" value="Genomic_DNA"/>
</dbReference>
<sequence length="290" mass="33166">MANKFGLGSLPLDTKKPNTTAWINKAKPYFVDQIGDKLQDDKITKQKIDLKQLIVNINPGIIEDKLTTLETKLIDNSEIQKQIVGIKQQLLNVVDKTQLENLKLLISKLDDKITKQKIDLKQLIDNVKPGISEEKLTELETKLNDNSEIDAIKHQLLNVVDKTQFQNLKSLISNLNDKVTKQKIDLKQLIDNIKPGISEEKLTELETKLNDNSKIVNIQKQLLNLVDKTQLENLKSLISKLDDKIGKQKIDLKQLIDNIKPGISEDTWQQESTALETKFKTELKKRTNKY</sequence>
<dbReference type="Proteomes" id="UP000030746">
    <property type="component" value="Unassembled WGS sequence"/>
</dbReference>
<dbReference type="AlphaFoldDB" id="V3ZN14"/>
<gene>
    <name evidence="2" type="ORF">LOTGIDRAFT_155205</name>
</gene>